<dbReference type="EMBL" id="RSED01000007">
    <property type="protein sequence ID" value="RRS04263.1"/>
    <property type="molecule type" value="Genomic_DNA"/>
</dbReference>
<evidence type="ECO:0000313" key="3">
    <source>
        <dbReference type="EMBL" id="RRS04263.1"/>
    </source>
</evidence>
<dbReference type="PANTHER" id="PTHR43563:SF1">
    <property type="entry name" value="AMINE OXIDASE [FLAVIN-CONTAINING] B"/>
    <property type="match status" value="1"/>
</dbReference>
<dbReference type="OrthoDB" id="3972913at2"/>
<sequence length="541" mass="60465">MDTKQSGKEVLDVAIVGGGVSGLYSGWRLLTDGGLKRGSVQLFESSGRLGGRLLSVTPPDMPQARIELGGMRFTTGQETVKALVDYLQLPTVDFSVGEANNVAYLRGKHLRTGDLTDPDKIPYVLTDDERANIKDGFTVLAAQRFLQKVLGVDHVDLKTVDWEKLARSGRYEGTLLRDLAMRYVYNRSVSHEAFQYAEDTSGYDSIYFTWNAADGFPWNLSDYGATIEYKRLVEGYESLPLTIAHRYTEAGGITHLKHRLVRFDKTRLPDGKDGIELHIEHDGHEQVMLARKLVLAMPRRSLELIEQSGAVLAPEHHEVHRLIQSVVPIPLFKLALCYRTRWWEKLGITQGQSVTDLPIRQCYYWPVGDDTEAGAILIYDDGLDLDYWAGLRDNPVKFTNQGHAPSSEGLPADEWNDHPAPQLMVDEAHRLLLQMHGLQDHSDLRPYAAAYRDWGDDPFGGGANFWPQHVESYDVGHRIIHPVSNVPVYICGEAYSHAQGWVEGALATAEEMLQSHLGLKPPPYLQAAPVDSSPDSTTKVK</sequence>
<dbReference type="PANTHER" id="PTHR43563">
    <property type="entry name" value="AMINE OXIDASE"/>
    <property type="match status" value="1"/>
</dbReference>
<keyword evidence="4" id="KW-1185">Reference proteome</keyword>
<evidence type="ECO:0000313" key="4">
    <source>
        <dbReference type="Proteomes" id="UP000269265"/>
    </source>
</evidence>
<dbReference type="GO" id="GO:0016491">
    <property type="term" value="F:oxidoreductase activity"/>
    <property type="evidence" value="ECO:0007669"/>
    <property type="project" value="InterPro"/>
</dbReference>
<organism evidence="3 4">
    <name type="scientific">Aquabacterium soli</name>
    <dbReference type="NCBI Taxonomy" id="2493092"/>
    <lineage>
        <taxon>Bacteria</taxon>
        <taxon>Pseudomonadati</taxon>
        <taxon>Pseudomonadota</taxon>
        <taxon>Betaproteobacteria</taxon>
        <taxon>Burkholderiales</taxon>
        <taxon>Aquabacterium</taxon>
    </lineage>
</organism>
<accession>A0A3R8TBX1</accession>
<comment type="caution">
    <text evidence="3">The sequence shown here is derived from an EMBL/GenBank/DDBJ whole genome shotgun (WGS) entry which is preliminary data.</text>
</comment>
<evidence type="ECO:0000259" key="2">
    <source>
        <dbReference type="Pfam" id="PF01593"/>
    </source>
</evidence>
<dbReference type="Gene3D" id="3.50.50.60">
    <property type="entry name" value="FAD/NAD(P)-binding domain"/>
    <property type="match status" value="1"/>
</dbReference>
<reference evidence="3 4" key="1">
    <citation type="submission" date="2018-12" db="EMBL/GenBank/DDBJ databases">
        <title>The whole draft genome of Aquabacterium sp. SJQ9.</title>
        <authorList>
            <person name="Sun L."/>
            <person name="Gao X."/>
            <person name="Chen W."/>
            <person name="Huang K."/>
        </authorList>
    </citation>
    <scope>NUCLEOTIDE SEQUENCE [LARGE SCALE GENOMIC DNA]</scope>
    <source>
        <strain evidence="3 4">SJQ9</strain>
    </source>
</reference>
<dbReference type="AlphaFoldDB" id="A0A3R8TBX1"/>
<dbReference type="Proteomes" id="UP000269265">
    <property type="component" value="Unassembled WGS sequence"/>
</dbReference>
<dbReference type="InterPro" id="IPR050703">
    <property type="entry name" value="Flavin_MAO"/>
</dbReference>
<name>A0A3R8TBX1_9BURK</name>
<dbReference type="InterPro" id="IPR002937">
    <property type="entry name" value="Amino_oxidase"/>
</dbReference>
<comment type="similarity">
    <text evidence="1">Belongs to the flavin monoamine oxidase family.</text>
</comment>
<evidence type="ECO:0000256" key="1">
    <source>
        <dbReference type="ARBA" id="ARBA00005995"/>
    </source>
</evidence>
<dbReference type="SUPFAM" id="SSF51905">
    <property type="entry name" value="FAD/NAD(P)-binding domain"/>
    <property type="match status" value="1"/>
</dbReference>
<proteinExistence type="inferred from homology"/>
<protein>
    <recommendedName>
        <fullName evidence="2">Amine oxidase domain-containing protein</fullName>
    </recommendedName>
</protein>
<dbReference type="InterPro" id="IPR036188">
    <property type="entry name" value="FAD/NAD-bd_sf"/>
</dbReference>
<feature type="domain" description="Amine oxidase" evidence="2">
    <location>
        <begin position="20"/>
        <end position="509"/>
    </location>
</feature>
<gene>
    <name evidence="3" type="ORF">EIP75_10200</name>
</gene>
<dbReference type="SUPFAM" id="SSF54373">
    <property type="entry name" value="FAD-linked reductases, C-terminal domain"/>
    <property type="match status" value="1"/>
</dbReference>
<dbReference type="Pfam" id="PF01593">
    <property type="entry name" value="Amino_oxidase"/>
    <property type="match status" value="1"/>
</dbReference>